<dbReference type="Proteomes" id="UP000030960">
    <property type="component" value="Unassembled WGS sequence"/>
</dbReference>
<evidence type="ECO:0000256" key="1">
    <source>
        <dbReference type="SAM" id="Phobius"/>
    </source>
</evidence>
<evidence type="ECO:0000313" key="2">
    <source>
        <dbReference type="EMBL" id="KHQ50297.1"/>
    </source>
</evidence>
<accession>A0A0B3RQY0</accession>
<comment type="caution">
    <text evidence="2">The sequence shown here is derived from an EMBL/GenBank/DDBJ whole genome shotgun (WGS) entry which is preliminary data.</text>
</comment>
<keyword evidence="3" id="KW-1185">Reference proteome</keyword>
<name>A0A0B3RQY0_9RHOB</name>
<feature type="transmembrane region" description="Helical" evidence="1">
    <location>
        <begin position="83"/>
        <end position="102"/>
    </location>
</feature>
<keyword evidence="1" id="KW-0472">Membrane</keyword>
<sequence>MNAQRIPLGPTRQHTISATDAMRFDWDRYGILAGVTAGPVLFWTLANGTIWYWELWASVALFLAAIGLLMFAETNKVHLSTNAHRACNWGAGLLLVAFLLMADRVPPL</sequence>
<keyword evidence="1" id="KW-1133">Transmembrane helix</keyword>
<dbReference type="AlphaFoldDB" id="A0A0B3RQY0"/>
<proteinExistence type="predicted"/>
<keyword evidence="1" id="KW-0812">Transmembrane</keyword>
<dbReference type="EMBL" id="JSUQ01000028">
    <property type="protein sequence ID" value="KHQ50297.1"/>
    <property type="molecule type" value="Genomic_DNA"/>
</dbReference>
<feature type="transmembrane region" description="Helical" evidence="1">
    <location>
        <begin position="29"/>
        <end position="46"/>
    </location>
</feature>
<gene>
    <name evidence="2" type="ORF">OA50_05145</name>
</gene>
<feature type="transmembrane region" description="Helical" evidence="1">
    <location>
        <begin position="52"/>
        <end position="71"/>
    </location>
</feature>
<reference evidence="2 3" key="1">
    <citation type="submission" date="2014-10" db="EMBL/GenBank/DDBJ databases">
        <title>Genome sequence of Ponticoccus sp. strain UMTAT08 isolated from clonal culture of toxic dinoflagellate Alexandrium tamiyavanichii.</title>
        <authorList>
            <person name="Gan H.Y."/>
            <person name="Muhd D.-D."/>
            <person name="Mohd Noor M.E."/>
            <person name="Yeong Y.S."/>
            <person name="Usup G."/>
        </authorList>
    </citation>
    <scope>NUCLEOTIDE SEQUENCE [LARGE SCALE GENOMIC DNA]</scope>
    <source>
        <strain evidence="2 3">UMTAT08</strain>
    </source>
</reference>
<evidence type="ECO:0000313" key="3">
    <source>
        <dbReference type="Proteomes" id="UP000030960"/>
    </source>
</evidence>
<protein>
    <submittedName>
        <fullName evidence="2">Uncharacterized protein</fullName>
    </submittedName>
</protein>
<organism evidence="2 3">
    <name type="scientific">Mameliella alba</name>
    <dbReference type="NCBI Taxonomy" id="561184"/>
    <lineage>
        <taxon>Bacteria</taxon>
        <taxon>Pseudomonadati</taxon>
        <taxon>Pseudomonadota</taxon>
        <taxon>Alphaproteobacteria</taxon>
        <taxon>Rhodobacterales</taxon>
        <taxon>Roseobacteraceae</taxon>
        <taxon>Mameliella</taxon>
    </lineage>
</organism>